<reference evidence="12" key="2">
    <citation type="submission" date="2012-11" db="EMBL/GenBank/DDBJ databases">
        <authorList>
            <person name="Kuo A."/>
            <person name="Curtis B.A."/>
            <person name="Tanifuji G."/>
            <person name="Burki F."/>
            <person name="Gruber A."/>
            <person name="Irimia M."/>
            <person name="Maruyama S."/>
            <person name="Arias M.C."/>
            <person name="Ball S.G."/>
            <person name="Gile G.H."/>
            <person name="Hirakawa Y."/>
            <person name="Hopkins J.F."/>
            <person name="Rensing S.A."/>
            <person name="Schmutz J."/>
            <person name="Symeonidi A."/>
            <person name="Elias M."/>
            <person name="Eveleigh R.J."/>
            <person name="Herman E.K."/>
            <person name="Klute M.J."/>
            <person name="Nakayama T."/>
            <person name="Obornik M."/>
            <person name="Reyes-Prieto A."/>
            <person name="Armbrust E.V."/>
            <person name="Aves S.J."/>
            <person name="Beiko R.G."/>
            <person name="Coutinho P."/>
            <person name="Dacks J.B."/>
            <person name="Durnford D.G."/>
            <person name="Fast N.M."/>
            <person name="Green B.R."/>
            <person name="Grisdale C."/>
            <person name="Hempe F."/>
            <person name="Henrissat B."/>
            <person name="Hoppner M.P."/>
            <person name="Ishida K.-I."/>
            <person name="Kim E."/>
            <person name="Koreny L."/>
            <person name="Kroth P.G."/>
            <person name="Liu Y."/>
            <person name="Malik S.-B."/>
            <person name="Maier U.G."/>
            <person name="McRose D."/>
            <person name="Mock T."/>
            <person name="Neilson J.A."/>
            <person name="Onodera N.T."/>
            <person name="Poole A.M."/>
            <person name="Pritham E.J."/>
            <person name="Richards T.A."/>
            <person name="Rocap G."/>
            <person name="Roy S.W."/>
            <person name="Sarai C."/>
            <person name="Schaack S."/>
            <person name="Shirato S."/>
            <person name="Slamovits C.H."/>
            <person name="Spencer D.F."/>
            <person name="Suzuki S."/>
            <person name="Worden A.Z."/>
            <person name="Zauner S."/>
            <person name="Barry K."/>
            <person name="Bell C."/>
            <person name="Bharti A.K."/>
            <person name="Crow J.A."/>
            <person name="Grimwood J."/>
            <person name="Kramer R."/>
            <person name="Lindquist E."/>
            <person name="Lucas S."/>
            <person name="Salamov A."/>
            <person name="McFadden G.I."/>
            <person name="Lane C.E."/>
            <person name="Keeling P.J."/>
            <person name="Gray M.W."/>
            <person name="Grigoriev I.V."/>
            <person name="Archibald J.M."/>
        </authorList>
    </citation>
    <scope>NUCLEOTIDE SEQUENCE</scope>
    <source>
        <strain evidence="12">CCMP2712</strain>
    </source>
</reference>
<dbReference type="AlphaFoldDB" id="L1IPB1"/>
<organism evidence="10">
    <name type="scientific">Guillardia theta (strain CCMP2712)</name>
    <name type="common">Cryptophyte</name>
    <dbReference type="NCBI Taxonomy" id="905079"/>
    <lineage>
        <taxon>Eukaryota</taxon>
        <taxon>Cryptophyceae</taxon>
        <taxon>Pyrenomonadales</taxon>
        <taxon>Geminigeraceae</taxon>
        <taxon>Guillardia</taxon>
    </lineage>
</organism>
<feature type="region of interest" description="Disordered" evidence="8">
    <location>
        <begin position="554"/>
        <end position="577"/>
    </location>
</feature>
<reference evidence="11" key="3">
    <citation type="submission" date="2015-06" db="UniProtKB">
        <authorList>
            <consortium name="EnsemblProtists"/>
        </authorList>
    </citation>
    <scope>IDENTIFICATION</scope>
</reference>
<dbReference type="OMA" id="HIKVWIS"/>
<dbReference type="OrthoDB" id="541719at2759"/>
<dbReference type="Gene3D" id="1.25.40.10">
    <property type="entry name" value="Tetratricopeptide repeat domain"/>
    <property type="match status" value="4"/>
</dbReference>
<evidence type="ECO:0000259" key="9">
    <source>
        <dbReference type="Pfam" id="PF23233"/>
    </source>
</evidence>
<dbReference type="FunFam" id="1.25.40.10:FF:000327">
    <property type="entry name" value="Pre-mRNA-splicing factor CLF1"/>
    <property type="match status" value="1"/>
</dbReference>
<evidence type="ECO:0000313" key="12">
    <source>
        <dbReference type="Proteomes" id="UP000011087"/>
    </source>
</evidence>
<evidence type="ECO:0000256" key="1">
    <source>
        <dbReference type="ARBA" id="ARBA00004123"/>
    </source>
</evidence>
<evidence type="ECO:0000256" key="7">
    <source>
        <dbReference type="ARBA" id="ARBA00023242"/>
    </source>
</evidence>
<dbReference type="HOGENOM" id="CLU_011554_2_1_1"/>
<dbReference type="InterPro" id="IPR045075">
    <property type="entry name" value="Syf1-like"/>
</dbReference>
<evidence type="ECO:0000313" key="11">
    <source>
        <dbReference type="EnsemblProtists" id="EKX37719"/>
    </source>
</evidence>
<feature type="compositionally biased region" description="Basic residues" evidence="8">
    <location>
        <begin position="563"/>
        <end position="573"/>
    </location>
</feature>
<keyword evidence="4" id="KW-0747">Spliceosome</keyword>
<evidence type="ECO:0000256" key="3">
    <source>
        <dbReference type="ARBA" id="ARBA00022664"/>
    </source>
</evidence>
<sequence length="617" mass="73625">MARVKNKQPAPVQITAEQILREAKERQEEDPKPPKQKITDPDELADYRQRKRKEFEDGIRRNRNAIPLWVKYAMWEETQLEFDRARSVWERALEIDSRNVTIWLKYAEMEMRHRNINRARNIWDRAVAILPRVDQFWYKYAYMEEMLGNVAGARQIFDRWMQWVPEDNAWTSYIKMELRYREVERAREIFERFISVAPKVSTWMKYAKFETKHGTIPQARNVYERAIEDLGEFAYEPELLLAFAKFEEQVKESERARAIYKFALDNIPKSKANELYQAFVAFEKQHGDREGIEDVIVSKRRFQYEEEVKEHPYNYDAWFDYVRLEEANGDAEKVREVYERAIAQKPPSMEKRAWRRYVYLWIYYAVFEEVSLKDVERARLVYREALKVIPHSTFTFAKLWVMAAQLEIRQKDLAAARKVLGRAIGTAPKEKIFKSYIEMELQLGNIDRVRMIYEKQLECFPANCRAWTAFGELEQSLGELDRARAIFELGISQSLLDMPEVLWKAYIDFEVSEGETQRARALYSRLLERTSHVKEERVLLLDSWLAMEEGLGEAGDPESVRAKQPKQIKKKRPIQNEEGQTTGWEEYFDYIFPDEQKPQALKILEMAHKWKKQKTDE</sequence>
<protein>
    <recommendedName>
        <fullName evidence="9">Pre-mRNA-splicing factor Syf1-like N-terminal HAT-repeats domain-containing protein</fullName>
    </recommendedName>
</protein>
<dbReference type="PANTHER" id="PTHR11246:SF3">
    <property type="entry name" value="CROOKED NECK-LIKE PROTEIN 1"/>
    <property type="match status" value="1"/>
</dbReference>
<keyword evidence="6" id="KW-0508">mRNA splicing</keyword>
<dbReference type="eggNOG" id="KOG1915">
    <property type="taxonomic scope" value="Eukaryota"/>
</dbReference>
<dbReference type="KEGG" id="gtt:GUITHDRAFT_160098"/>
<accession>L1IPB1</accession>
<dbReference type="InterPro" id="IPR055433">
    <property type="entry name" value="HAT_Syf1-like_N"/>
</dbReference>
<dbReference type="EMBL" id="JH993056">
    <property type="protein sequence ID" value="EKX37719.1"/>
    <property type="molecule type" value="Genomic_DNA"/>
</dbReference>
<dbReference type="Proteomes" id="UP000011087">
    <property type="component" value="Unassembled WGS sequence"/>
</dbReference>
<dbReference type="EnsemblProtists" id="EKX37719">
    <property type="protein sequence ID" value="EKX37719"/>
    <property type="gene ID" value="GUITHDRAFT_160098"/>
</dbReference>
<evidence type="ECO:0000256" key="8">
    <source>
        <dbReference type="SAM" id="MobiDB-lite"/>
    </source>
</evidence>
<keyword evidence="5" id="KW-0677">Repeat</keyword>
<feature type="region of interest" description="Disordered" evidence="8">
    <location>
        <begin position="1"/>
        <end position="46"/>
    </location>
</feature>
<dbReference type="STRING" id="905079.L1IPB1"/>
<dbReference type="SUPFAM" id="SSF48452">
    <property type="entry name" value="TPR-like"/>
    <property type="match status" value="3"/>
</dbReference>
<dbReference type="Pfam" id="PF23233">
    <property type="entry name" value="HAT_Syf1_CNRKL1_N"/>
    <property type="match status" value="2"/>
</dbReference>
<dbReference type="RefSeq" id="XP_005824699.1">
    <property type="nucleotide sequence ID" value="XM_005824642.1"/>
</dbReference>
<gene>
    <name evidence="10" type="ORF">GUITHDRAFT_160098</name>
</gene>
<evidence type="ECO:0000256" key="6">
    <source>
        <dbReference type="ARBA" id="ARBA00023187"/>
    </source>
</evidence>
<keyword evidence="7" id="KW-0539">Nucleus</keyword>
<comment type="similarity">
    <text evidence="2">Belongs to the crooked-neck family.</text>
</comment>
<keyword evidence="12" id="KW-1185">Reference proteome</keyword>
<comment type="subcellular location">
    <subcellularLocation>
        <location evidence="1">Nucleus</location>
    </subcellularLocation>
</comment>
<proteinExistence type="inferred from homology"/>
<evidence type="ECO:0000313" key="10">
    <source>
        <dbReference type="EMBL" id="EKX37719.1"/>
    </source>
</evidence>
<evidence type="ECO:0000256" key="5">
    <source>
        <dbReference type="ARBA" id="ARBA00022737"/>
    </source>
</evidence>
<dbReference type="GO" id="GO:0071011">
    <property type="term" value="C:precatalytic spliceosome"/>
    <property type="evidence" value="ECO:0007669"/>
    <property type="project" value="TreeGrafter"/>
</dbReference>
<dbReference type="PANTHER" id="PTHR11246">
    <property type="entry name" value="PRE-MRNA SPLICING FACTOR"/>
    <property type="match status" value="1"/>
</dbReference>
<dbReference type="PaxDb" id="55529-EKX37719"/>
<feature type="domain" description="Pre-mRNA-splicing factor Syf1-like N-terminal HAT-repeats" evidence="9">
    <location>
        <begin position="54"/>
        <end position="198"/>
    </location>
</feature>
<name>L1IPB1_GUITC</name>
<dbReference type="InterPro" id="IPR011990">
    <property type="entry name" value="TPR-like_helical_dom_sf"/>
</dbReference>
<keyword evidence="3" id="KW-0507">mRNA processing</keyword>
<dbReference type="GeneID" id="17294395"/>
<feature type="domain" description="Pre-mRNA-splicing factor Syf1-like N-terminal HAT-repeats" evidence="9">
    <location>
        <begin position="302"/>
        <end position="461"/>
    </location>
</feature>
<feature type="compositionally biased region" description="Basic and acidic residues" evidence="8">
    <location>
        <begin position="19"/>
        <end position="46"/>
    </location>
</feature>
<dbReference type="GO" id="GO:0000974">
    <property type="term" value="C:Prp19 complex"/>
    <property type="evidence" value="ECO:0007669"/>
    <property type="project" value="TreeGrafter"/>
</dbReference>
<dbReference type="SMART" id="SM00386">
    <property type="entry name" value="HAT"/>
    <property type="match status" value="14"/>
</dbReference>
<evidence type="ECO:0000256" key="2">
    <source>
        <dbReference type="ARBA" id="ARBA00008644"/>
    </source>
</evidence>
<dbReference type="InterPro" id="IPR003107">
    <property type="entry name" value="HAT"/>
</dbReference>
<dbReference type="FunFam" id="1.25.40.10:FF:000048">
    <property type="entry name" value="Cell cycle control protein"/>
    <property type="match status" value="1"/>
</dbReference>
<evidence type="ECO:0000256" key="4">
    <source>
        <dbReference type="ARBA" id="ARBA00022728"/>
    </source>
</evidence>
<reference evidence="10 12" key="1">
    <citation type="journal article" date="2012" name="Nature">
        <title>Algal genomes reveal evolutionary mosaicism and the fate of nucleomorphs.</title>
        <authorList>
            <consortium name="DOE Joint Genome Institute"/>
            <person name="Curtis B.A."/>
            <person name="Tanifuji G."/>
            <person name="Burki F."/>
            <person name="Gruber A."/>
            <person name="Irimia M."/>
            <person name="Maruyama S."/>
            <person name="Arias M.C."/>
            <person name="Ball S.G."/>
            <person name="Gile G.H."/>
            <person name="Hirakawa Y."/>
            <person name="Hopkins J.F."/>
            <person name="Kuo A."/>
            <person name="Rensing S.A."/>
            <person name="Schmutz J."/>
            <person name="Symeonidi A."/>
            <person name="Elias M."/>
            <person name="Eveleigh R.J."/>
            <person name="Herman E.K."/>
            <person name="Klute M.J."/>
            <person name="Nakayama T."/>
            <person name="Obornik M."/>
            <person name="Reyes-Prieto A."/>
            <person name="Armbrust E.V."/>
            <person name="Aves S.J."/>
            <person name="Beiko R.G."/>
            <person name="Coutinho P."/>
            <person name="Dacks J.B."/>
            <person name="Durnford D.G."/>
            <person name="Fast N.M."/>
            <person name="Green B.R."/>
            <person name="Grisdale C.J."/>
            <person name="Hempel F."/>
            <person name="Henrissat B."/>
            <person name="Hoppner M.P."/>
            <person name="Ishida K."/>
            <person name="Kim E."/>
            <person name="Koreny L."/>
            <person name="Kroth P.G."/>
            <person name="Liu Y."/>
            <person name="Malik S.B."/>
            <person name="Maier U.G."/>
            <person name="McRose D."/>
            <person name="Mock T."/>
            <person name="Neilson J.A."/>
            <person name="Onodera N.T."/>
            <person name="Poole A.M."/>
            <person name="Pritham E.J."/>
            <person name="Richards T.A."/>
            <person name="Rocap G."/>
            <person name="Roy S.W."/>
            <person name="Sarai C."/>
            <person name="Schaack S."/>
            <person name="Shirato S."/>
            <person name="Slamovits C.H."/>
            <person name="Spencer D.F."/>
            <person name="Suzuki S."/>
            <person name="Worden A.Z."/>
            <person name="Zauner S."/>
            <person name="Barry K."/>
            <person name="Bell C."/>
            <person name="Bharti A.K."/>
            <person name="Crow J.A."/>
            <person name="Grimwood J."/>
            <person name="Kramer R."/>
            <person name="Lindquist E."/>
            <person name="Lucas S."/>
            <person name="Salamov A."/>
            <person name="McFadden G.I."/>
            <person name="Lane C.E."/>
            <person name="Keeling P.J."/>
            <person name="Gray M.W."/>
            <person name="Grigoriev I.V."/>
            <person name="Archibald J.M."/>
        </authorList>
    </citation>
    <scope>NUCLEOTIDE SEQUENCE</scope>
    <source>
        <strain evidence="10 12">CCMP2712</strain>
    </source>
</reference>
<dbReference type="GO" id="GO:0000245">
    <property type="term" value="P:spliceosomal complex assembly"/>
    <property type="evidence" value="ECO:0007669"/>
    <property type="project" value="TreeGrafter"/>
</dbReference>
<dbReference type="GO" id="GO:0071007">
    <property type="term" value="C:U2-type catalytic step 2 spliceosome"/>
    <property type="evidence" value="ECO:0007669"/>
    <property type="project" value="TreeGrafter"/>
</dbReference>
<dbReference type="GO" id="GO:0071014">
    <property type="term" value="C:post-mRNA release spliceosomal complex"/>
    <property type="evidence" value="ECO:0007669"/>
    <property type="project" value="TreeGrafter"/>
</dbReference>